<gene>
    <name evidence="6" type="ORF">M430DRAFT_19980</name>
</gene>
<dbReference type="PROSITE" id="PS50850">
    <property type="entry name" value="MFS"/>
    <property type="match status" value="1"/>
</dbReference>
<comment type="subcellular location">
    <subcellularLocation>
        <location evidence="1">Membrane</location>
        <topology evidence="1">Multi-pass membrane protein</topology>
    </subcellularLocation>
</comment>
<dbReference type="GeneID" id="36572275"/>
<feature type="transmembrane region" description="Helical" evidence="4">
    <location>
        <begin position="123"/>
        <end position="140"/>
    </location>
</feature>
<evidence type="ECO:0000259" key="5">
    <source>
        <dbReference type="PROSITE" id="PS50850"/>
    </source>
</evidence>
<dbReference type="InParanoid" id="A0A2T3B0S8"/>
<evidence type="ECO:0000313" key="6">
    <source>
        <dbReference type="EMBL" id="PSS17016.1"/>
    </source>
</evidence>
<feature type="transmembrane region" description="Helical" evidence="4">
    <location>
        <begin position="320"/>
        <end position="338"/>
    </location>
</feature>
<dbReference type="Pfam" id="PF07690">
    <property type="entry name" value="MFS_1"/>
    <property type="match status" value="1"/>
</dbReference>
<dbReference type="PANTHER" id="PTHR11360:SF281">
    <property type="entry name" value="ASPYRIDONES EFFLUX PROTEIN APDF-RELATED"/>
    <property type="match status" value="1"/>
</dbReference>
<evidence type="ECO:0000256" key="3">
    <source>
        <dbReference type="SAM" id="MobiDB-lite"/>
    </source>
</evidence>
<dbReference type="CDD" id="cd17352">
    <property type="entry name" value="MFS_MCT_SLC16"/>
    <property type="match status" value="1"/>
</dbReference>
<dbReference type="GO" id="GO:0022857">
    <property type="term" value="F:transmembrane transporter activity"/>
    <property type="evidence" value="ECO:0007669"/>
    <property type="project" value="InterPro"/>
</dbReference>
<dbReference type="RefSeq" id="XP_024720524.1">
    <property type="nucleotide sequence ID" value="XM_024864194.1"/>
</dbReference>
<keyword evidence="7" id="KW-1185">Reference proteome</keyword>
<comment type="similarity">
    <text evidence="2">Belongs to the major facilitator superfamily. Monocarboxylate porter (TC 2.A.1.13) family.</text>
</comment>
<accession>A0A2T3B0S8</accession>
<dbReference type="PANTHER" id="PTHR11360">
    <property type="entry name" value="MONOCARBOXYLATE TRANSPORTER"/>
    <property type="match status" value="1"/>
</dbReference>
<keyword evidence="4" id="KW-0812">Transmembrane</keyword>
<dbReference type="Proteomes" id="UP000241818">
    <property type="component" value="Unassembled WGS sequence"/>
</dbReference>
<evidence type="ECO:0000256" key="2">
    <source>
        <dbReference type="ARBA" id="ARBA00006727"/>
    </source>
</evidence>
<dbReference type="Gene3D" id="1.20.1250.20">
    <property type="entry name" value="MFS general substrate transporter like domains"/>
    <property type="match status" value="2"/>
</dbReference>
<feature type="transmembrane region" description="Helical" evidence="4">
    <location>
        <begin position="54"/>
        <end position="74"/>
    </location>
</feature>
<reference evidence="6 7" key="1">
    <citation type="journal article" date="2018" name="New Phytol.">
        <title>Comparative genomics and transcriptomics depict ericoid mycorrhizal fungi as versatile saprotrophs and plant mutualists.</title>
        <authorList>
            <person name="Martino E."/>
            <person name="Morin E."/>
            <person name="Grelet G.A."/>
            <person name="Kuo A."/>
            <person name="Kohler A."/>
            <person name="Daghino S."/>
            <person name="Barry K.W."/>
            <person name="Cichocki N."/>
            <person name="Clum A."/>
            <person name="Dockter R.B."/>
            <person name="Hainaut M."/>
            <person name="Kuo R.C."/>
            <person name="LaButti K."/>
            <person name="Lindahl B.D."/>
            <person name="Lindquist E.A."/>
            <person name="Lipzen A."/>
            <person name="Khouja H.R."/>
            <person name="Magnuson J."/>
            <person name="Murat C."/>
            <person name="Ohm R.A."/>
            <person name="Singer S.W."/>
            <person name="Spatafora J.W."/>
            <person name="Wang M."/>
            <person name="Veneault-Fourrey C."/>
            <person name="Henrissat B."/>
            <person name="Grigoriev I.V."/>
            <person name="Martin F.M."/>
            <person name="Perotto S."/>
        </authorList>
    </citation>
    <scope>NUCLEOTIDE SEQUENCE [LARGE SCALE GENOMIC DNA]</scope>
    <source>
        <strain evidence="6 7">ATCC 22711</strain>
    </source>
</reference>
<evidence type="ECO:0000256" key="4">
    <source>
        <dbReference type="SAM" id="Phobius"/>
    </source>
</evidence>
<proteinExistence type="inferred from homology"/>
<feature type="transmembrane region" description="Helical" evidence="4">
    <location>
        <begin position="417"/>
        <end position="439"/>
    </location>
</feature>
<feature type="transmembrane region" description="Helical" evidence="4">
    <location>
        <begin position="344"/>
        <end position="364"/>
    </location>
</feature>
<dbReference type="OrthoDB" id="6499973at2759"/>
<name>A0A2T3B0S8_AMORE</name>
<feature type="transmembrane region" description="Helical" evidence="4">
    <location>
        <begin position="180"/>
        <end position="201"/>
    </location>
</feature>
<keyword evidence="4" id="KW-1133">Transmembrane helix</keyword>
<feature type="transmembrane region" description="Helical" evidence="4">
    <location>
        <begin position="146"/>
        <end position="168"/>
    </location>
</feature>
<organism evidence="6 7">
    <name type="scientific">Amorphotheca resinae ATCC 22711</name>
    <dbReference type="NCBI Taxonomy" id="857342"/>
    <lineage>
        <taxon>Eukaryota</taxon>
        <taxon>Fungi</taxon>
        <taxon>Dikarya</taxon>
        <taxon>Ascomycota</taxon>
        <taxon>Pezizomycotina</taxon>
        <taxon>Leotiomycetes</taxon>
        <taxon>Helotiales</taxon>
        <taxon>Amorphothecaceae</taxon>
        <taxon>Amorphotheca</taxon>
    </lineage>
</organism>
<feature type="transmembrane region" description="Helical" evidence="4">
    <location>
        <begin position="94"/>
        <end position="116"/>
    </location>
</feature>
<sequence>MSSSDTEKPPVAYEPTAQKAVDDDRPLEENALEDGSVKEPSNENSFPEGGTRGWAVAIACAMVLFCTFGYANAFGVLQEYYETHQLKSRSPSTISWIGSLQNFFLFAGSLLGGPLFDRYGAKVLWPAVLAHVFAVMMTSICKEYYQFILAQGVLGGIAMGMSMAPSMAATSQYFNKKRGAALGIAVAGSSVGGVIFPIALSRMLVNPKLGFGWAIRICGFIMLAVLLPSCVMVRARVPPRSGKFLLPSAFKEPLFVSIIGSIFLMMLGLFTPFFYLPTYAIDHGMSTQLASYLVSILNGASFFGRVIPGIMADKVGRLNMMMAAAISTGILILCLQRMTTNATIILFSALYGFCSGAIVSLMSANLAQVPKNPANIGTYLGMGMAVISIGALIGPPINGALVTRYHSFNQTLTMSGVFVVVGGCSLIFAKLATGNGVFVKH</sequence>
<feature type="transmembrane region" description="Helical" evidence="4">
    <location>
        <begin position="376"/>
        <end position="397"/>
    </location>
</feature>
<feature type="transmembrane region" description="Helical" evidence="4">
    <location>
        <begin position="254"/>
        <end position="277"/>
    </location>
</feature>
<dbReference type="AlphaFoldDB" id="A0A2T3B0S8"/>
<dbReference type="InterPro" id="IPR020846">
    <property type="entry name" value="MFS_dom"/>
</dbReference>
<evidence type="ECO:0000256" key="1">
    <source>
        <dbReference type="ARBA" id="ARBA00004141"/>
    </source>
</evidence>
<dbReference type="EMBL" id="KZ679012">
    <property type="protein sequence ID" value="PSS17016.1"/>
    <property type="molecule type" value="Genomic_DNA"/>
</dbReference>
<dbReference type="GO" id="GO:0016020">
    <property type="term" value="C:membrane"/>
    <property type="evidence" value="ECO:0007669"/>
    <property type="project" value="UniProtKB-SubCell"/>
</dbReference>
<dbReference type="InterPro" id="IPR050327">
    <property type="entry name" value="Proton-linked_MCT"/>
</dbReference>
<evidence type="ECO:0000313" key="7">
    <source>
        <dbReference type="Proteomes" id="UP000241818"/>
    </source>
</evidence>
<feature type="region of interest" description="Disordered" evidence="3">
    <location>
        <begin position="1"/>
        <end position="48"/>
    </location>
</feature>
<feature type="transmembrane region" description="Helical" evidence="4">
    <location>
        <begin position="213"/>
        <end position="233"/>
    </location>
</feature>
<dbReference type="InterPro" id="IPR036259">
    <property type="entry name" value="MFS_trans_sf"/>
</dbReference>
<protein>
    <recommendedName>
        <fullName evidence="5">Major facilitator superfamily (MFS) profile domain-containing protein</fullName>
    </recommendedName>
</protein>
<feature type="domain" description="Major facilitator superfamily (MFS) profile" evidence="5">
    <location>
        <begin position="254"/>
        <end position="441"/>
    </location>
</feature>
<dbReference type="SUPFAM" id="SSF103473">
    <property type="entry name" value="MFS general substrate transporter"/>
    <property type="match status" value="1"/>
</dbReference>
<keyword evidence="4" id="KW-0472">Membrane</keyword>
<dbReference type="InterPro" id="IPR011701">
    <property type="entry name" value="MFS"/>
</dbReference>
<feature type="transmembrane region" description="Helical" evidence="4">
    <location>
        <begin position="289"/>
        <end position="308"/>
    </location>
</feature>